<sequence>MEHKQIAEEIHFSIKELFEICEEVIYKESKYRENESSRGVLRLAKA</sequence>
<proteinExistence type="predicted"/>
<dbReference type="EMBL" id="ATAB01000023">
    <property type="protein sequence ID" value="EPR92943.1"/>
    <property type="molecule type" value="Genomic_DNA"/>
</dbReference>
<protein>
    <submittedName>
        <fullName evidence="1">Uncharacterized protein</fullName>
    </submittedName>
</protein>
<dbReference type="AlphaFoldDB" id="S7YY44"/>
<organism evidence="1 2">
    <name type="scientific">Streptococcus mitis 29/42</name>
    <dbReference type="NCBI Taxonomy" id="1340486"/>
    <lineage>
        <taxon>Bacteria</taxon>
        <taxon>Bacillati</taxon>
        <taxon>Bacillota</taxon>
        <taxon>Bacilli</taxon>
        <taxon>Lactobacillales</taxon>
        <taxon>Streptococcaceae</taxon>
        <taxon>Streptococcus</taxon>
        <taxon>Streptococcus mitis group</taxon>
    </lineage>
</organism>
<evidence type="ECO:0000313" key="1">
    <source>
        <dbReference type="EMBL" id="EPR92943.1"/>
    </source>
</evidence>
<dbReference type="Proteomes" id="UP000014973">
    <property type="component" value="Unassembled WGS sequence"/>
</dbReference>
<comment type="caution">
    <text evidence="1">The sequence shown here is derived from an EMBL/GenBank/DDBJ whole genome shotgun (WGS) entry which is preliminary data.</text>
</comment>
<evidence type="ECO:0000313" key="2">
    <source>
        <dbReference type="Proteomes" id="UP000014973"/>
    </source>
</evidence>
<gene>
    <name evidence="1" type="ORF">M060_09555</name>
</gene>
<reference evidence="1 2" key="1">
    <citation type="submission" date="2013-06" db="EMBL/GenBank/DDBJ databases">
        <title>Genome sequencing of Streptococcus mitis strains.</title>
        <authorList>
            <person name="Ikryannikova L.N."/>
            <person name="Ilina E.N."/>
            <person name="Kostryukova E.S."/>
            <person name="Semashko T.A."/>
            <person name="Savinova T.A."/>
            <person name="Karpova I.Y."/>
            <person name="Larin A.K."/>
            <person name="Ischenko D.S."/>
            <person name="Dubovickaya V.A."/>
            <person name="Sidorenko S.V."/>
            <person name="Govorun V.M."/>
        </authorList>
    </citation>
    <scope>NUCLEOTIDE SEQUENCE [LARGE SCALE GENOMIC DNA]</scope>
    <source>
        <strain evidence="1 2">29/42</strain>
    </source>
</reference>
<name>S7YY44_STRMT</name>
<dbReference type="PATRIC" id="fig|1340486.4.peg.2022"/>
<accession>S7YY44</accession>